<evidence type="ECO:0000313" key="2">
    <source>
        <dbReference type="EMBL" id="TNN54953.1"/>
    </source>
</evidence>
<feature type="compositionally biased region" description="Polar residues" evidence="1">
    <location>
        <begin position="34"/>
        <end position="43"/>
    </location>
</feature>
<evidence type="ECO:0000256" key="1">
    <source>
        <dbReference type="SAM" id="MobiDB-lite"/>
    </source>
</evidence>
<name>A0A4Z2GQA0_9TELE</name>
<dbReference type="AlphaFoldDB" id="A0A4Z2GQA0"/>
<feature type="compositionally biased region" description="Basic and acidic residues" evidence="1">
    <location>
        <begin position="51"/>
        <end position="60"/>
    </location>
</feature>
<feature type="region of interest" description="Disordered" evidence="1">
    <location>
        <begin position="34"/>
        <end position="87"/>
    </location>
</feature>
<sequence length="87" mass="9270">MFRGARTSGTDVSAYMGGNVCVFSGSYLRGLASGSSLNGSEQTAGAGEQTEQPHQKEKGVNRGWTGDCEPQKGRELVPKDIQQLNYS</sequence>
<accession>A0A4Z2GQA0</accession>
<protein>
    <submittedName>
        <fullName evidence="2">Uncharacterized protein</fullName>
    </submittedName>
</protein>
<reference evidence="2 3" key="1">
    <citation type="submission" date="2019-03" db="EMBL/GenBank/DDBJ databases">
        <title>First draft genome of Liparis tanakae, snailfish: a comprehensive survey of snailfish specific genes.</title>
        <authorList>
            <person name="Kim W."/>
            <person name="Song I."/>
            <person name="Jeong J.-H."/>
            <person name="Kim D."/>
            <person name="Kim S."/>
            <person name="Ryu S."/>
            <person name="Song J.Y."/>
            <person name="Lee S.K."/>
        </authorList>
    </citation>
    <scope>NUCLEOTIDE SEQUENCE [LARGE SCALE GENOMIC DNA]</scope>
    <source>
        <tissue evidence="2">Muscle</tissue>
    </source>
</reference>
<evidence type="ECO:0000313" key="3">
    <source>
        <dbReference type="Proteomes" id="UP000314294"/>
    </source>
</evidence>
<keyword evidence="3" id="KW-1185">Reference proteome</keyword>
<organism evidence="2 3">
    <name type="scientific">Liparis tanakae</name>
    <name type="common">Tanaka's snailfish</name>
    <dbReference type="NCBI Taxonomy" id="230148"/>
    <lineage>
        <taxon>Eukaryota</taxon>
        <taxon>Metazoa</taxon>
        <taxon>Chordata</taxon>
        <taxon>Craniata</taxon>
        <taxon>Vertebrata</taxon>
        <taxon>Euteleostomi</taxon>
        <taxon>Actinopterygii</taxon>
        <taxon>Neopterygii</taxon>
        <taxon>Teleostei</taxon>
        <taxon>Neoteleostei</taxon>
        <taxon>Acanthomorphata</taxon>
        <taxon>Eupercaria</taxon>
        <taxon>Perciformes</taxon>
        <taxon>Cottioidei</taxon>
        <taxon>Cottales</taxon>
        <taxon>Liparidae</taxon>
        <taxon>Liparis</taxon>
    </lineage>
</organism>
<proteinExistence type="predicted"/>
<gene>
    <name evidence="2" type="ORF">EYF80_034821</name>
</gene>
<dbReference type="EMBL" id="SRLO01000470">
    <property type="protein sequence ID" value="TNN54953.1"/>
    <property type="molecule type" value="Genomic_DNA"/>
</dbReference>
<feature type="compositionally biased region" description="Basic and acidic residues" evidence="1">
    <location>
        <begin position="69"/>
        <end position="78"/>
    </location>
</feature>
<dbReference type="Proteomes" id="UP000314294">
    <property type="component" value="Unassembled WGS sequence"/>
</dbReference>
<comment type="caution">
    <text evidence="2">The sequence shown here is derived from an EMBL/GenBank/DDBJ whole genome shotgun (WGS) entry which is preliminary data.</text>
</comment>